<keyword evidence="4" id="KW-1185">Reference proteome</keyword>
<dbReference type="InterPro" id="IPR036291">
    <property type="entry name" value="NAD(P)-bd_dom_sf"/>
</dbReference>
<dbReference type="AlphaFoldDB" id="A0A1H3HAA4"/>
<gene>
    <name evidence="3" type="ORF">SAMN05421736_101433</name>
</gene>
<dbReference type="PROSITE" id="PS51202">
    <property type="entry name" value="RCK_C"/>
    <property type="match status" value="1"/>
</dbReference>
<dbReference type="Pfam" id="PF02254">
    <property type="entry name" value="TrkA_N"/>
    <property type="match status" value="1"/>
</dbReference>
<evidence type="ECO:0000313" key="3">
    <source>
        <dbReference type="EMBL" id="SDY12412.1"/>
    </source>
</evidence>
<proteinExistence type="predicted"/>
<dbReference type="STRING" id="1503961.SAMN05421736_101433"/>
<protein>
    <submittedName>
        <fullName evidence="3">Trk system potassium uptake protein TrkA</fullName>
    </submittedName>
</protein>
<evidence type="ECO:0000259" key="1">
    <source>
        <dbReference type="PROSITE" id="PS51201"/>
    </source>
</evidence>
<dbReference type="SUPFAM" id="SSF116726">
    <property type="entry name" value="TrkA C-terminal domain-like"/>
    <property type="match status" value="1"/>
</dbReference>
<dbReference type="EMBL" id="FNPI01000001">
    <property type="protein sequence ID" value="SDY12412.1"/>
    <property type="molecule type" value="Genomic_DNA"/>
</dbReference>
<dbReference type="InterPro" id="IPR050721">
    <property type="entry name" value="Trk_Ktr_HKT_K-transport"/>
</dbReference>
<dbReference type="Gene3D" id="3.30.70.1450">
    <property type="entry name" value="Regulator of K+ conductance, C-terminal domain"/>
    <property type="match status" value="1"/>
</dbReference>
<dbReference type="Proteomes" id="UP000198935">
    <property type="component" value="Unassembled WGS sequence"/>
</dbReference>
<dbReference type="InterPro" id="IPR036721">
    <property type="entry name" value="RCK_C_sf"/>
</dbReference>
<dbReference type="PANTHER" id="PTHR43833:SF7">
    <property type="entry name" value="KTR SYSTEM POTASSIUM UPTAKE PROTEIN C"/>
    <property type="match status" value="1"/>
</dbReference>
<evidence type="ECO:0000313" key="4">
    <source>
        <dbReference type="Proteomes" id="UP000198935"/>
    </source>
</evidence>
<evidence type="ECO:0000259" key="2">
    <source>
        <dbReference type="PROSITE" id="PS51202"/>
    </source>
</evidence>
<feature type="domain" description="RCK C-terminal" evidence="2">
    <location>
        <begin position="197"/>
        <end position="280"/>
    </location>
</feature>
<dbReference type="SUPFAM" id="SSF51735">
    <property type="entry name" value="NAD(P)-binding Rossmann-fold domains"/>
    <property type="match status" value="1"/>
</dbReference>
<name>A0A1H3HAA4_9BACI</name>
<dbReference type="Pfam" id="PF02080">
    <property type="entry name" value="TrkA_C"/>
    <property type="match status" value="1"/>
</dbReference>
<dbReference type="GO" id="GO:0006813">
    <property type="term" value="P:potassium ion transport"/>
    <property type="evidence" value="ECO:0007669"/>
    <property type="project" value="InterPro"/>
</dbReference>
<reference evidence="4" key="1">
    <citation type="submission" date="2016-10" db="EMBL/GenBank/DDBJ databases">
        <authorList>
            <person name="Varghese N."/>
            <person name="Submissions S."/>
        </authorList>
    </citation>
    <scope>NUCLEOTIDE SEQUENCE [LARGE SCALE GENOMIC DNA]</scope>
    <source>
        <strain evidence="4">SP</strain>
    </source>
</reference>
<accession>A0A1H3HAA4</accession>
<dbReference type="PROSITE" id="PS51201">
    <property type="entry name" value="RCK_N"/>
    <property type="match status" value="1"/>
</dbReference>
<dbReference type="InterPro" id="IPR006037">
    <property type="entry name" value="RCK_C"/>
</dbReference>
<dbReference type="GO" id="GO:0008324">
    <property type="term" value="F:monoatomic cation transmembrane transporter activity"/>
    <property type="evidence" value="ECO:0007669"/>
    <property type="project" value="InterPro"/>
</dbReference>
<sequence>MLEVSFFVDASAASFCVKIADRFFSTRRVPGHARSGTAPDMQSVEAGYDANQMFFEGEKIVANKKQFIVIGLGRFGGSVCRELVRIGHEVLAMDKDEQKVNDFAKLATHAVVADSTDEQTLRSLGVRNFDYVIVAIGDNIQESILTTLLLKELQIKNVWVKAKNDYHHKVLEKIGADQIIHPEKDMGRRIAQQMADDKIIDFIELSSEYSIVELLATPKLAGKTLIELNIRAAFGVTILAVKQGEEINISPEPDYNITEGDLLIVIGQNRDIRRFEDVAM</sequence>
<organism evidence="3 4">
    <name type="scientific">Evansella caseinilytica</name>
    <dbReference type="NCBI Taxonomy" id="1503961"/>
    <lineage>
        <taxon>Bacteria</taxon>
        <taxon>Bacillati</taxon>
        <taxon>Bacillota</taxon>
        <taxon>Bacilli</taxon>
        <taxon>Bacillales</taxon>
        <taxon>Bacillaceae</taxon>
        <taxon>Evansella</taxon>
    </lineage>
</organism>
<dbReference type="PANTHER" id="PTHR43833">
    <property type="entry name" value="POTASSIUM CHANNEL PROTEIN 2-RELATED-RELATED"/>
    <property type="match status" value="1"/>
</dbReference>
<dbReference type="Gene3D" id="3.40.50.720">
    <property type="entry name" value="NAD(P)-binding Rossmann-like Domain"/>
    <property type="match status" value="1"/>
</dbReference>
<feature type="domain" description="RCK N-terminal" evidence="1">
    <location>
        <begin position="64"/>
        <end position="180"/>
    </location>
</feature>
<dbReference type="InterPro" id="IPR003148">
    <property type="entry name" value="RCK_N"/>
</dbReference>